<accession>A0A0D2S724</accession>
<proteinExistence type="predicted"/>
<sequence length="119" mass="13602">MIDGNKSRAIKEAKWVGGSTVLLSSRILMCDAFVWQDRVKTSNFLILHYLTDERNNHKACLQENAKQANMTLCLISTFKCLVPKTHGKLSQTETRILLKTTDNSNSKISYFKQVFIFKS</sequence>
<dbReference type="Gramene" id="KJB27070">
    <property type="protein sequence ID" value="KJB27070"/>
    <property type="gene ID" value="B456_004G275900"/>
</dbReference>
<organism evidence="1 2">
    <name type="scientific">Gossypium raimondii</name>
    <name type="common">Peruvian cotton</name>
    <name type="synonym">Gossypium klotzschianum subsp. raimondii</name>
    <dbReference type="NCBI Taxonomy" id="29730"/>
    <lineage>
        <taxon>Eukaryota</taxon>
        <taxon>Viridiplantae</taxon>
        <taxon>Streptophyta</taxon>
        <taxon>Embryophyta</taxon>
        <taxon>Tracheophyta</taxon>
        <taxon>Spermatophyta</taxon>
        <taxon>Magnoliopsida</taxon>
        <taxon>eudicotyledons</taxon>
        <taxon>Gunneridae</taxon>
        <taxon>Pentapetalae</taxon>
        <taxon>rosids</taxon>
        <taxon>malvids</taxon>
        <taxon>Malvales</taxon>
        <taxon>Malvaceae</taxon>
        <taxon>Malvoideae</taxon>
        <taxon>Gossypium</taxon>
    </lineage>
</organism>
<gene>
    <name evidence="1" type="ORF">B456_004G275900</name>
</gene>
<evidence type="ECO:0000313" key="2">
    <source>
        <dbReference type="Proteomes" id="UP000032304"/>
    </source>
</evidence>
<dbReference type="AlphaFoldDB" id="A0A0D2S724"/>
<protein>
    <submittedName>
        <fullName evidence="1">Uncharacterized protein</fullName>
    </submittedName>
</protein>
<reference evidence="1 2" key="1">
    <citation type="journal article" date="2012" name="Nature">
        <title>Repeated polyploidization of Gossypium genomes and the evolution of spinnable cotton fibres.</title>
        <authorList>
            <person name="Paterson A.H."/>
            <person name="Wendel J.F."/>
            <person name="Gundlach H."/>
            <person name="Guo H."/>
            <person name="Jenkins J."/>
            <person name="Jin D."/>
            <person name="Llewellyn D."/>
            <person name="Showmaker K.C."/>
            <person name="Shu S."/>
            <person name="Udall J."/>
            <person name="Yoo M.J."/>
            <person name="Byers R."/>
            <person name="Chen W."/>
            <person name="Doron-Faigenboim A."/>
            <person name="Duke M.V."/>
            <person name="Gong L."/>
            <person name="Grimwood J."/>
            <person name="Grover C."/>
            <person name="Grupp K."/>
            <person name="Hu G."/>
            <person name="Lee T.H."/>
            <person name="Li J."/>
            <person name="Lin L."/>
            <person name="Liu T."/>
            <person name="Marler B.S."/>
            <person name="Page J.T."/>
            <person name="Roberts A.W."/>
            <person name="Romanel E."/>
            <person name="Sanders W.S."/>
            <person name="Szadkowski E."/>
            <person name="Tan X."/>
            <person name="Tang H."/>
            <person name="Xu C."/>
            <person name="Wang J."/>
            <person name="Wang Z."/>
            <person name="Zhang D."/>
            <person name="Zhang L."/>
            <person name="Ashrafi H."/>
            <person name="Bedon F."/>
            <person name="Bowers J.E."/>
            <person name="Brubaker C.L."/>
            <person name="Chee P.W."/>
            <person name="Das S."/>
            <person name="Gingle A.R."/>
            <person name="Haigler C.H."/>
            <person name="Harker D."/>
            <person name="Hoffmann L.V."/>
            <person name="Hovav R."/>
            <person name="Jones D.C."/>
            <person name="Lemke C."/>
            <person name="Mansoor S."/>
            <person name="ur Rahman M."/>
            <person name="Rainville L.N."/>
            <person name="Rambani A."/>
            <person name="Reddy U.K."/>
            <person name="Rong J.K."/>
            <person name="Saranga Y."/>
            <person name="Scheffler B.E."/>
            <person name="Scheffler J.A."/>
            <person name="Stelly D.M."/>
            <person name="Triplett B.A."/>
            <person name="Van Deynze A."/>
            <person name="Vaslin M.F."/>
            <person name="Waghmare V.N."/>
            <person name="Walford S.A."/>
            <person name="Wright R.J."/>
            <person name="Zaki E.A."/>
            <person name="Zhang T."/>
            <person name="Dennis E.S."/>
            <person name="Mayer K.F."/>
            <person name="Peterson D.G."/>
            <person name="Rokhsar D.S."/>
            <person name="Wang X."/>
            <person name="Schmutz J."/>
        </authorList>
    </citation>
    <scope>NUCLEOTIDE SEQUENCE [LARGE SCALE GENOMIC DNA]</scope>
</reference>
<name>A0A0D2S724_GOSRA</name>
<keyword evidence="2" id="KW-1185">Reference proteome</keyword>
<dbReference type="Proteomes" id="UP000032304">
    <property type="component" value="Chromosome 4"/>
</dbReference>
<dbReference type="EMBL" id="CM001743">
    <property type="protein sequence ID" value="KJB27070.1"/>
    <property type="molecule type" value="Genomic_DNA"/>
</dbReference>
<evidence type="ECO:0000313" key="1">
    <source>
        <dbReference type="EMBL" id="KJB27070.1"/>
    </source>
</evidence>